<evidence type="ECO:0000313" key="1">
    <source>
        <dbReference type="EMBL" id="KAJ8675372.1"/>
    </source>
</evidence>
<keyword evidence="2" id="KW-1185">Reference proteome</keyword>
<accession>A0ACC2NYN9</accession>
<comment type="caution">
    <text evidence="1">The sequence shown here is derived from an EMBL/GenBank/DDBJ whole genome shotgun (WGS) entry which is preliminary data.</text>
</comment>
<evidence type="ECO:0000313" key="2">
    <source>
        <dbReference type="Proteomes" id="UP001239111"/>
    </source>
</evidence>
<protein>
    <submittedName>
        <fullName evidence="1">Uncharacterized protein</fullName>
    </submittedName>
</protein>
<sequence length="899" mass="100615">MQYNVRRTSGRGKGRFVQQRVKSNIDSFLQRVDGKQGRPAPSKDGFSQQGNSPTDALVFPPHFGGRRLVEMEKLFYDMWCKNCDNAIGIRTLEHESLNGIVSKWHIRCKTCSTVIVVDTSKKSNEKNYDTNLKLATGVLDAGIGETKVNTLLSVINSPTIHHSTLKKHERVVGPVIERVANASCVEAIQKEKLLTIAFNNSQTNAGADVNNNCASTMQAVTPFGSPTLTDCAGAMQAVIPFRTSTNNNCAVAMQTMIPFKSSFDTAWPKRGKSHNSLSGHATVIGHFSGKIIAYAVRNSKCKQCLVNKDKHHDCRHNHRGSAKAMEADMAVECILKNQNLVDANCRIETLIGDDDSAAIAALQKLCPWQIRKLSDFNHVAKTFNSKLYEMKLNPTLLQYFRKMFALAVKQNKGDPEGVKLALENVVPHAFGEHDKCGEYCTKNDDGVHVHKYFKDGKCLTDGRLRLKLENAIRPFINSASKIADCASSQRNESWNNTTCSKHPKSEYYGGSESHSFRVAVAVCQKNLGYTFIITVNEELQLSPGKFTENFRKRKQESCEEQIKRKSSIPGKKRRLELKKERSLKQFSTTAREGISYQSGSGYLNTSELIDEVRIAESVELGQCILVTFDVETTGLHPTNDHIIQIAAAAGNRTFNVYIMPPRAYMNDEAAQVTGIEITDQQMFVNGVHVETCVPREGFMRFLYFLKSLNQPCILLAHNNFKFDANRMIFLAENLQLLAQFKIFVKGFCDSQLVFESILTKRKADKLSFKLTSLAEDYLDKSDILPAHNALNDVLILKKLVEKLCPDESYIFRMTRTFEFHQNYKDIMAKTKESLAGLGISKNMTDKLWKAGIDKIQLSKACETGGIDGLTFLLGVSVNGKPRVTNNKKIIKTIYNNLLS</sequence>
<dbReference type="Proteomes" id="UP001239111">
    <property type="component" value="Chromosome 2"/>
</dbReference>
<reference evidence="1" key="1">
    <citation type="submission" date="2023-04" db="EMBL/GenBank/DDBJ databases">
        <title>A chromosome-level genome assembly of the parasitoid wasp Eretmocerus hayati.</title>
        <authorList>
            <person name="Zhong Y."/>
            <person name="Liu S."/>
            <person name="Liu Y."/>
        </authorList>
    </citation>
    <scope>NUCLEOTIDE SEQUENCE</scope>
    <source>
        <strain evidence="1">ZJU_SS_LIU_2023</strain>
    </source>
</reference>
<proteinExistence type="predicted"/>
<name>A0ACC2NYN9_9HYME</name>
<gene>
    <name evidence="1" type="ORF">QAD02_011158</name>
</gene>
<dbReference type="EMBL" id="CM056742">
    <property type="protein sequence ID" value="KAJ8675372.1"/>
    <property type="molecule type" value="Genomic_DNA"/>
</dbReference>
<organism evidence="1 2">
    <name type="scientific">Eretmocerus hayati</name>
    <dbReference type="NCBI Taxonomy" id="131215"/>
    <lineage>
        <taxon>Eukaryota</taxon>
        <taxon>Metazoa</taxon>
        <taxon>Ecdysozoa</taxon>
        <taxon>Arthropoda</taxon>
        <taxon>Hexapoda</taxon>
        <taxon>Insecta</taxon>
        <taxon>Pterygota</taxon>
        <taxon>Neoptera</taxon>
        <taxon>Endopterygota</taxon>
        <taxon>Hymenoptera</taxon>
        <taxon>Apocrita</taxon>
        <taxon>Proctotrupomorpha</taxon>
        <taxon>Chalcidoidea</taxon>
        <taxon>Aphelinidae</taxon>
        <taxon>Aphelininae</taxon>
        <taxon>Eretmocerus</taxon>
    </lineage>
</organism>